<proteinExistence type="predicted"/>
<dbReference type="Proteomes" id="UP000291600">
    <property type="component" value="Unassembled WGS sequence"/>
</dbReference>
<keyword evidence="1" id="KW-0472">Membrane</keyword>
<dbReference type="EMBL" id="SITJ01000076">
    <property type="protein sequence ID" value="TBL66658.1"/>
    <property type="molecule type" value="Genomic_DNA"/>
</dbReference>
<keyword evidence="1" id="KW-0812">Transmembrane</keyword>
<dbReference type="RefSeq" id="WP_130971348.1">
    <property type="nucleotide sequence ID" value="NZ_SITJ01000076.1"/>
</dbReference>
<comment type="caution">
    <text evidence="2">The sequence shown here is derived from an EMBL/GenBank/DDBJ whole genome shotgun (WGS) entry which is preliminary data.</text>
</comment>
<protein>
    <submittedName>
        <fullName evidence="2">Uncharacterized protein</fullName>
    </submittedName>
</protein>
<evidence type="ECO:0000256" key="1">
    <source>
        <dbReference type="SAM" id="Phobius"/>
    </source>
</evidence>
<sequence>MKAAVYGFFCVSIVVGLAILLKACTSNFHPIAGLSNWTDFTKDESQNRLYSWMIAISISSVLIGTIWGWGAKVWYLIRFMKAYASGTHKCKQEDIFNHLKLSTLAPLLSELPIDKMFFESILHRKSILISMKCGKVYVGVISRISEPNETDAPNQEISLTPVMSGYRDKDTRRIHFINDYKMLSNIDTTINIPRSEVSHTSWFSMETHKTVVSNAFVGPIQEQPQPK</sequence>
<accession>A0ABD7Q2J3</accession>
<evidence type="ECO:0000313" key="3">
    <source>
        <dbReference type="Proteomes" id="UP000291600"/>
    </source>
</evidence>
<name>A0ABD7Q2J3_HAFAL</name>
<reference evidence="2 3" key="1">
    <citation type="submission" date="2019-02" db="EMBL/GenBank/DDBJ databases">
        <title>Comparative genomic analysis of the Hafnia genus genomes.</title>
        <authorList>
            <person name="Zhiqiu Y."/>
            <person name="Chao Y."/>
            <person name="Yuhui D."/>
            <person name="Di H."/>
            <person name="Bin L."/>
        </authorList>
    </citation>
    <scope>NUCLEOTIDE SEQUENCE [LARGE SCALE GENOMIC DNA]</scope>
    <source>
        <strain evidence="2 3">PCM_1210</strain>
    </source>
</reference>
<gene>
    <name evidence="2" type="ORF">EYY96_16940</name>
</gene>
<feature type="transmembrane region" description="Helical" evidence="1">
    <location>
        <begin position="49"/>
        <end position="71"/>
    </location>
</feature>
<evidence type="ECO:0000313" key="2">
    <source>
        <dbReference type="EMBL" id="TBL66658.1"/>
    </source>
</evidence>
<dbReference type="AlphaFoldDB" id="A0ABD7Q2J3"/>
<organism evidence="2 3">
    <name type="scientific">Hafnia alvei</name>
    <dbReference type="NCBI Taxonomy" id="569"/>
    <lineage>
        <taxon>Bacteria</taxon>
        <taxon>Pseudomonadati</taxon>
        <taxon>Pseudomonadota</taxon>
        <taxon>Gammaproteobacteria</taxon>
        <taxon>Enterobacterales</taxon>
        <taxon>Hafniaceae</taxon>
        <taxon>Hafnia</taxon>
    </lineage>
</organism>
<keyword evidence="1" id="KW-1133">Transmembrane helix</keyword>